<organism evidence="3">
    <name type="scientific">Tanacetum cinerariifolium</name>
    <name type="common">Dalmatian daisy</name>
    <name type="synonym">Chrysanthemum cinerariifolium</name>
    <dbReference type="NCBI Taxonomy" id="118510"/>
    <lineage>
        <taxon>Eukaryota</taxon>
        <taxon>Viridiplantae</taxon>
        <taxon>Streptophyta</taxon>
        <taxon>Embryophyta</taxon>
        <taxon>Tracheophyta</taxon>
        <taxon>Spermatophyta</taxon>
        <taxon>Magnoliopsida</taxon>
        <taxon>eudicotyledons</taxon>
        <taxon>Gunneridae</taxon>
        <taxon>Pentapetalae</taxon>
        <taxon>asterids</taxon>
        <taxon>campanulids</taxon>
        <taxon>Asterales</taxon>
        <taxon>Asteraceae</taxon>
        <taxon>Asteroideae</taxon>
        <taxon>Anthemideae</taxon>
        <taxon>Anthemidinae</taxon>
        <taxon>Tanacetum</taxon>
    </lineage>
</organism>
<sequence>MTKTSQEHAMRLVDLPKGKHAIGTKWVYRNKKDERGIVFRNKARLVAQGYTQEEGINYDKVFDPVARIEAIRLFFAYASFMGFTVYQMDVKSTFLYGIIKEEVYVCQPSCFEDPHFPDKVKKALYGLHQALRAWYETLSTNLLENGFRRGIIDNTLFIKKDKASKPDIMFAICTCARFQVTPKVLHLHAAKRIFRYLKGQPRLGLWYPRDSPFNLEVFLDSDYAEASLDRKSTTGGCQFLGKRLISWQFNPTVYTLCPNGEAHIQAVVDKNKVIITEASIRRDLRFEDERGVDCLSNEVIFEQLTLMGTIASAIICLATNPKFNFSKYIFDNIVKHLDGEVKFMMYPRFGQVFLDNQVEERINEEDMFGVNDLDGDEMIMDVTAGENVEQSAKVVEKEVSTADPITTAVTDAGTRPKEKRIVMQEPYETPSPKPIDSSQHHHKLKAKARKKWFSLNPLKRKDQIMIDEEVARNLEAQIQGELEEEERLARFKEEETNIALIESWDNTQAMMDADYELAARLQEEERGELSIEEKSRLFVELMDKRNKHFASLKAKKIRKIKMLFNNTIKWIEAFVPMDTKLVKDSEKSTEGSEKAVEGNEKAKEGSSKRT</sequence>
<gene>
    <name evidence="3" type="ORF">Tci_033347</name>
</gene>
<evidence type="ECO:0000256" key="1">
    <source>
        <dbReference type="SAM" id="MobiDB-lite"/>
    </source>
</evidence>
<name>A0A6L2LJX7_TANCI</name>
<proteinExistence type="predicted"/>
<evidence type="ECO:0000313" key="3">
    <source>
        <dbReference type="EMBL" id="GEU61369.1"/>
    </source>
</evidence>
<dbReference type="InterPro" id="IPR013103">
    <property type="entry name" value="RVT_2"/>
</dbReference>
<dbReference type="AlphaFoldDB" id="A0A6L2LJX7"/>
<protein>
    <submittedName>
        <fullName evidence="3">Putative ribonuclease H-like domain-containing protein</fullName>
    </submittedName>
</protein>
<dbReference type="PANTHER" id="PTHR11439">
    <property type="entry name" value="GAG-POL-RELATED RETROTRANSPOSON"/>
    <property type="match status" value="1"/>
</dbReference>
<comment type="caution">
    <text evidence="3">The sequence shown here is derived from an EMBL/GenBank/DDBJ whole genome shotgun (WGS) entry which is preliminary data.</text>
</comment>
<reference evidence="3" key="1">
    <citation type="journal article" date="2019" name="Sci. Rep.">
        <title>Draft genome of Tanacetum cinerariifolium, the natural source of mosquito coil.</title>
        <authorList>
            <person name="Yamashiro T."/>
            <person name="Shiraishi A."/>
            <person name="Satake H."/>
            <person name="Nakayama K."/>
        </authorList>
    </citation>
    <scope>NUCLEOTIDE SEQUENCE</scope>
</reference>
<feature type="domain" description="Reverse transcriptase Ty1/copia-type" evidence="2">
    <location>
        <begin position="10"/>
        <end position="165"/>
    </location>
</feature>
<dbReference type="PANTHER" id="PTHR11439:SF495">
    <property type="entry name" value="REVERSE TRANSCRIPTASE, RNA-DEPENDENT DNA POLYMERASE-RELATED"/>
    <property type="match status" value="1"/>
</dbReference>
<feature type="region of interest" description="Disordered" evidence="1">
    <location>
        <begin position="582"/>
        <end position="610"/>
    </location>
</feature>
<dbReference type="Pfam" id="PF07727">
    <property type="entry name" value="RVT_2"/>
    <property type="match status" value="1"/>
</dbReference>
<dbReference type="EMBL" id="BKCJ010004492">
    <property type="protein sequence ID" value="GEU61369.1"/>
    <property type="molecule type" value="Genomic_DNA"/>
</dbReference>
<evidence type="ECO:0000259" key="2">
    <source>
        <dbReference type="Pfam" id="PF07727"/>
    </source>
</evidence>
<accession>A0A6L2LJX7</accession>